<keyword evidence="1" id="KW-1133">Transmembrane helix</keyword>
<dbReference type="RefSeq" id="WP_003149285.1">
    <property type="nucleotide sequence ID" value="NZ_CAADND010000699.1"/>
</dbReference>
<keyword evidence="1" id="KW-0812">Transmembrane</keyword>
<evidence type="ECO:0000313" key="3">
    <source>
        <dbReference type="Proteomes" id="UP000045039"/>
    </source>
</evidence>
<proteinExistence type="predicted"/>
<gene>
    <name evidence="2" type="ORF">PAERUG_P19_London_7_VIM_2_05_10_06788</name>
</gene>
<name>A0A9P1RBD1_PSEAI</name>
<sequence>MDRIPSIITRLFIGAVAVPATTIALILLAAFGGSVEGGVRAYYNNVYDLAIHPATTPSSLSVLLPNCIRATTFPPNLAERPLSCELTRQDRSIEALSTEMANLIKFAWMLIATLGTVAALLWPGLWCRQETYAECTPVSPNRTDLEA</sequence>
<dbReference type="EMBL" id="CVVU01000274">
    <property type="protein sequence ID" value="CRQ11281.1"/>
    <property type="molecule type" value="Genomic_DNA"/>
</dbReference>
<organism evidence="2 3">
    <name type="scientific">Pseudomonas aeruginosa</name>
    <dbReference type="NCBI Taxonomy" id="287"/>
    <lineage>
        <taxon>Bacteria</taxon>
        <taxon>Pseudomonadati</taxon>
        <taxon>Pseudomonadota</taxon>
        <taxon>Gammaproteobacteria</taxon>
        <taxon>Pseudomonadales</taxon>
        <taxon>Pseudomonadaceae</taxon>
        <taxon>Pseudomonas</taxon>
    </lineage>
</organism>
<evidence type="ECO:0008006" key="4">
    <source>
        <dbReference type="Google" id="ProtNLM"/>
    </source>
</evidence>
<comment type="caution">
    <text evidence="2">The sequence shown here is derived from an EMBL/GenBank/DDBJ whole genome shotgun (WGS) entry which is preliminary data.</text>
</comment>
<keyword evidence="1" id="KW-0472">Membrane</keyword>
<feature type="transmembrane region" description="Helical" evidence="1">
    <location>
        <begin position="12"/>
        <end position="32"/>
    </location>
</feature>
<evidence type="ECO:0000256" key="1">
    <source>
        <dbReference type="SAM" id="Phobius"/>
    </source>
</evidence>
<dbReference type="Proteomes" id="UP000045039">
    <property type="component" value="Unassembled WGS sequence"/>
</dbReference>
<evidence type="ECO:0000313" key="2">
    <source>
        <dbReference type="EMBL" id="CRQ11281.1"/>
    </source>
</evidence>
<protein>
    <recommendedName>
        <fullName evidence="4">Transmembrane protein</fullName>
    </recommendedName>
</protein>
<accession>A0A9P1RBD1</accession>
<dbReference type="AlphaFoldDB" id="A0A9P1RBD1"/>
<reference evidence="3" key="1">
    <citation type="submission" date="2015-06" db="EMBL/GenBank/DDBJ databases">
        <authorList>
            <person name="Radhakrishnan Rajesh"/>
            <person name="Underwood Anthony"/>
            <person name="Al-Shahib Ali"/>
        </authorList>
    </citation>
    <scope>NUCLEOTIDE SEQUENCE [LARGE SCALE GENOMIC DNA]</scope>
    <source>
        <strain evidence="3">P19_London_7_VIM_2_05_10</strain>
    </source>
</reference>
<feature type="transmembrane region" description="Helical" evidence="1">
    <location>
        <begin position="106"/>
        <end position="125"/>
    </location>
</feature>